<comment type="caution">
    <text evidence="9">The sequence shown here is derived from an EMBL/GenBank/DDBJ whole genome shotgun (WGS) entry which is preliminary data.</text>
</comment>
<dbReference type="PANTHER" id="PTHR33281:SF21">
    <property type="entry name" value="MEMBRANE PROTEIN"/>
    <property type="match status" value="1"/>
</dbReference>
<protein>
    <submittedName>
        <fullName evidence="9">Uncharacterized protein</fullName>
    </submittedName>
</protein>
<evidence type="ECO:0000256" key="3">
    <source>
        <dbReference type="ARBA" id="ARBA00022692"/>
    </source>
</evidence>
<evidence type="ECO:0000256" key="6">
    <source>
        <dbReference type="ARBA" id="ARBA00023136"/>
    </source>
</evidence>
<dbReference type="InterPro" id="IPR044669">
    <property type="entry name" value="YneE/VCCN1/2-like"/>
</dbReference>
<gene>
    <name evidence="9" type="ORF">OC846_005023</name>
</gene>
<evidence type="ECO:0000256" key="7">
    <source>
        <dbReference type="SAM" id="MobiDB-lite"/>
    </source>
</evidence>
<keyword evidence="2" id="KW-0813">Transport</keyword>
<proteinExistence type="predicted"/>
<keyword evidence="10" id="KW-1185">Reference proteome</keyword>
<evidence type="ECO:0000256" key="2">
    <source>
        <dbReference type="ARBA" id="ARBA00022448"/>
    </source>
</evidence>
<evidence type="ECO:0000313" key="9">
    <source>
        <dbReference type="EMBL" id="KAK0547044.1"/>
    </source>
</evidence>
<comment type="subcellular location">
    <subcellularLocation>
        <location evidence="1">Membrane</location>
        <topology evidence="1">Multi-pass membrane protein</topology>
    </subcellularLocation>
</comment>
<organism evidence="9 10">
    <name type="scientific">Tilletia horrida</name>
    <dbReference type="NCBI Taxonomy" id="155126"/>
    <lineage>
        <taxon>Eukaryota</taxon>
        <taxon>Fungi</taxon>
        <taxon>Dikarya</taxon>
        <taxon>Basidiomycota</taxon>
        <taxon>Ustilaginomycotina</taxon>
        <taxon>Exobasidiomycetes</taxon>
        <taxon>Tilletiales</taxon>
        <taxon>Tilletiaceae</taxon>
        <taxon>Tilletia</taxon>
    </lineage>
</organism>
<dbReference type="GO" id="GO:0016020">
    <property type="term" value="C:membrane"/>
    <property type="evidence" value="ECO:0007669"/>
    <property type="project" value="UniProtKB-SubCell"/>
</dbReference>
<evidence type="ECO:0000256" key="4">
    <source>
        <dbReference type="ARBA" id="ARBA00022989"/>
    </source>
</evidence>
<feature type="compositionally biased region" description="Basic and acidic residues" evidence="7">
    <location>
        <begin position="180"/>
        <end position="189"/>
    </location>
</feature>
<feature type="compositionally biased region" description="Polar residues" evidence="7">
    <location>
        <begin position="202"/>
        <end position="211"/>
    </location>
</feature>
<name>A0AAN6GLN6_9BASI</name>
<keyword evidence="5" id="KW-0406">Ion transport</keyword>
<feature type="transmembrane region" description="Helical" evidence="8">
    <location>
        <begin position="351"/>
        <end position="372"/>
    </location>
</feature>
<keyword evidence="6 8" id="KW-0472">Membrane</keyword>
<evidence type="ECO:0000313" key="10">
    <source>
        <dbReference type="Proteomes" id="UP001176517"/>
    </source>
</evidence>
<dbReference type="PANTHER" id="PTHR33281">
    <property type="entry name" value="UPF0187 PROTEIN YNEE"/>
    <property type="match status" value="1"/>
</dbReference>
<evidence type="ECO:0000256" key="8">
    <source>
        <dbReference type="SAM" id="Phobius"/>
    </source>
</evidence>
<dbReference type="GO" id="GO:0005254">
    <property type="term" value="F:chloride channel activity"/>
    <property type="evidence" value="ECO:0007669"/>
    <property type="project" value="InterPro"/>
</dbReference>
<evidence type="ECO:0000256" key="1">
    <source>
        <dbReference type="ARBA" id="ARBA00004141"/>
    </source>
</evidence>
<accession>A0AAN6GLN6</accession>
<dbReference type="Proteomes" id="UP001176517">
    <property type="component" value="Unassembled WGS sequence"/>
</dbReference>
<keyword evidence="4 8" id="KW-1133">Transmembrane helix</keyword>
<evidence type="ECO:0000256" key="5">
    <source>
        <dbReference type="ARBA" id="ARBA00023065"/>
    </source>
</evidence>
<keyword evidence="3 8" id="KW-0812">Transmembrane</keyword>
<dbReference type="EMBL" id="JAPDMZ010000173">
    <property type="protein sequence ID" value="KAK0547044.1"/>
    <property type="molecule type" value="Genomic_DNA"/>
</dbReference>
<sequence>MAIQWQSSIRAALLIDRRVLGAILISLLYSSTVVKLQLQGNCPAWLANGANKIASSLASVIGLLLAFRSNASASRWDASRKAWTEIHATCRALLRKLSTAPVGIADTSLQNRLESQQELLHLPAAFALAVALQLFGTEIAFPLRRQLYDDPAATVEMLTLYSLLPGRFFKVEAPNIPEKTERADAREDGVTSATLRQRRPGPTSSDFAANRQQFSERIREKRLLHDADEIDFVAAIRPRTHISRTHASSSLASSNFALAILFDLQSRLDEMNRAGSDTAASSTLSGSASQTHHLSGPIYAHCTNALNTLSSRLTELEALRDTTTPPTLRIHLSHVLVINQLLLPVSLAPTLGWWTPIAAALIVYVYGALYQLAESLAQPFRRGDLNALPLRRWAAEVVRESREASEHLASSAR</sequence>
<dbReference type="AlphaFoldDB" id="A0AAN6GLN6"/>
<feature type="region of interest" description="Disordered" evidence="7">
    <location>
        <begin position="180"/>
        <end position="211"/>
    </location>
</feature>
<dbReference type="Pfam" id="PF25539">
    <property type="entry name" value="Bestrophin_2"/>
    <property type="match status" value="2"/>
</dbReference>
<reference evidence="9" key="1">
    <citation type="journal article" date="2023" name="PhytoFront">
        <title>Draft Genome Resources of Seven Strains of Tilletia horrida, Causal Agent of Kernel Smut of Rice.</title>
        <authorList>
            <person name="Khanal S."/>
            <person name="Antony Babu S."/>
            <person name="Zhou X.G."/>
        </authorList>
    </citation>
    <scope>NUCLEOTIDE SEQUENCE</scope>
    <source>
        <strain evidence="9">TX6</strain>
    </source>
</reference>